<dbReference type="AlphaFoldDB" id="A0AAD4LZJ4"/>
<reference evidence="2" key="1">
    <citation type="journal article" date="2022" name="New Phytol.">
        <title>Evolutionary transition to the ectomycorrhizal habit in the genomes of a hyperdiverse lineage of mushroom-forming fungi.</title>
        <authorList>
            <person name="Looney B."/>
            <person name="Miyauchi S."/>
            <person name="Morin E."/>
            <person name="Drula E."/>
            <person name="Courty P.E."/>
            <person name="Kohler A."/>
            <person name="Kuo A."/>
            <person name="LaButti K."/>
            <person name="Pangilinan J."/>
            <person name="Lipzen A."/>
            <person name="Riley R."/>
            <person name="Andreopoulos W."/>
            <person name="He G."/>
            <person name="Johnson J."/>
            <person name="Nolan M."/>
            <person name="Tritt A."/>
            <person name="Barry K.W."/>
            <person name="Grigoriev I.V."/>
            <person name="Nagy L.G."/>
            <person name="Hibbett D."/>
            <person name="Henrissat B."/>
            <person name="Matheny P.B."/>
            <person name="Labbe J."/>
            <person name="Martin F.M."/>
        </authorList>
    </citation>
    <scope>NUCLEOTIDE SEQUENCE</scope>
    <source>
        <strain evidence="2">BPL690</strain>
    </source>
</reference>
<sequence>MESKSKSSYLRKRLYGVFPTSYSSSQQPTCKEPHSLVPFELINAGLADTPNLVSSGAIGGYSAMTNNAIQLSLAALKEGSAFGSKIPYIAPIAGLLLQALTMRDEVKQYKEDCEEVMQKLIRVAGLVINVGESCETHNLNEGDLPARLGAILKSLQRMKSELDGIKDVLGECAKTKGVRSLLLRKDLLGKVKKYDARLANVLEVFQAELLLDIRFALLADRREGTRFVQAEITTSVMQPSLAPPPPQIFFGRDAELSHIIHIIFTNIGSRPARVAILGPGGYGKTTLANAVLSHDRIQEHFQAARYFISCESATSSDALLIQIAKTLGFVMGSPDSLWSQIHAALNSKESILCLDNFESPWDQSDETKRSVEVLLSRITALRRVTVLVTMRGAQRPGQTEWTRPFLEPLGTIDLDAPKRSGCVFLAIMTTFQRSLLGLWTIYPTYVIMGGMEFKADRAYQNGRIAQALKHGILHTALPN</sequence>
<dbReference type="CDD" id="cd21037">
    <property type="entry name" value="MLKL_NTD"/>
    <property type="match status" value="1"/>
</dbReference>
<dbReference type="Proteomes" id="UP001203297">
    <property type="component" value="Unassembled WGS sequence"/>
</dbReference>
<keyword evidence="3" id="KW-1185">Reference proteome</keyword>
<dbReference type="GO" id="GO:0016787">
    <property type="term" value="F:hydrolase activity"/>
    <property type="evidence" value="ECO:0007669"/>
    <property type="project" value="UniProtKB-KW"/>
</dbReference>
<evidence type="ECO:0000313" key="2">
    <source>
        <dbReference type="EMBL" id="KAI0294611.1"/>
    </source>
</evidence>
<evidence type="ECO:0000259" key="1">
    <source>
        <dbReference type="Pfam" id="PF00931"/>
    </source>
</evidence>
<dbReference type="InterPro" id="IPR059179">
    <property type="entry name" value="MLKL-like_MCAfunc"/>
</dbReference>
<comment type="caution">
    <text evidence="2">The sequence shown here is derived from an EMBL/GenBank/DDBJ whole genome shotgun (WGS) entry which is preliminary data.</text>
</comment>
<accession>A0AAD4LZJ4</accession>
<evidence type="ECO:0000313" key="3">
    <source>
        <dbReference type="Proteomes" id="UP001203297"/>
    </source>
</evidence>
<dbReference type="Pfam" id="PF00931">
    <property type="entry name" value="NB-ARC"/>
    <property type="match status" value="1"/>
</dbReference>
<dbReference type="SUPFAM" id="SSF52540">
    <property type="entry name" value="P-loop containing nucleoside triphosphate hydrolases"/>
    <property type="match status" value="1"/>
</dbReference>
<dbReference type="InterPro" id="IPR027417">
    <property type="entry name" value="P-loop_NTPase"/>
</dbReference>
<dbReference type="Gene3D" id="1.20.930.20">
    <property type="entry name" value="Adaptor protein Cbl, N-terminal domain"/>
    <property type="match status" value="1"/>
</dbReference>
<dbReference type="GO" id="GO:0043531">
    <property type="term" value="F:ADP binding"/>
    <property type="evidence" value="ECO:0007669"/>
    <property type="project" value="InterPro"/>
</dbReference>
<gene>
    <name evidence="2" type="ORF">B0F90DRAFT_1670403</name>
</gene>
<feature type="domain" description="NB-ARC" evidence="1">
    <location>
        <begin position="273"/>
        <end position="391"/>
    </location>
</feature>
<organism evidence="2 3">
    <name type="scientific">Multifurca ochricompacta</name>
    <dbReference type="NCBI Taxonomy" id="376703"/>
    <lineage>
        <taxon>Eukaryota</taxon>
        <taxon>Fungi</taxon>
        <taxon>Dikarya</taxon>
        <taxon>Basidiomycota</taxon>
        <taxon>Agaricomycotina</taxon>
        <taxon>Agaricomycetes</taxon>
        <taxon>Russulales</taxon>
        <taxon>Russulaceae</taxon>
        <taxon>Multifurca</taxon>
    </lineage>
</organism>
<proteinExistence type="predicted"/>
<dbReference type="EMBL" id="WTXG01000071">
    <property type="protein sequence ID" value="KAI0294611.1"/>
    <property type="molecule type" value="Genomic_DNA"/>
</dbReference>
<dbReference type="PANTHER" id="PTHR47691">
    <property type="entry name" value="REGULATOR-RELATED"/>
    <property type="match status" value="1"/>
</dbReference>
<dbReference type="Gene3D" id="3.40.50.300">
    <property type="entry name" value="P-loop containing nucleotide triphosphate hydrolases"/>
    <property type="match status" value="1"/>
</dbReference>
<keyword evidence="2" id="KW-0378">Hydrolase</keyword>
<dbReference type="PANTHER" id="PTHR47691:SF3">
    <property type="entry name" value="HTH-TYPE TRANSCRIPTIONAL REGULATOR RV0890C-RELATED"/>
    <property type="match status" value="1"/>
</dbReference>
<dbReference type="InterPro" id="IPR036537">
    <property type="entry name" value="Adaptor_Cbl_N_dom_sf"/>
</dbReference>
<dbReference type="InterPro" id="IPR002182">
    <property type="entry name" value="NB-ARC"/>
</dbReference>
<name>A0AAD4LZJ4_9AGAM</name>
<protein>
    <submittedName>
        <fullName evidence="2">P-loop containing nucleoside triphosphate hydrolase protein</fullName>
    </submittedName>
</protein>
<dbReference type="GO" id="GO:0007166">
    <property type="term" value="P:cell surface receptor signaling pathway"/>
    <property type="evidence" value="ECO:0007669"/>
    <property type="project" value="InterPro"/>
</dbReference>